<name>A0A1Y2NWX2_STRFR</name>
<protein>
    <submittedName>
        <fullName evidence="2">Uncharacterized protein</fullName>
    </submittedName>
</protein>
<dbReference type="Proteomes" id="UP000194318">
    <property type="component" value="Unassembled WGS sequence"/>
</dbReference>
<gene>
    <name evidence="2" type="ORF">BG846_02494</name>
    <name evidence="1" type="ORF">K701_13880</name>
</gene>
<evidence type="ECO:0000313" key="1">
    <source>
        <dbReference type="EMBL" id="KAF0649194.1"/>
    </source>
</evidence>
<dbReference type="AlphaFoldDB" id="A0A1Y2NWX2"/>
<dbReference type="EMBL" id="ASYR01000016">
    <property type="protein sequence ID" value="KAF0649194.1"/>
    <property type="molecule type" value="Genomic_DNA"/>
</dbReference>
<comment type="caution">
    <text evidence="2">The sequence shown here is derived from an EMBL/GenBank/DDBJ whole genome shotgun (WGS) entry which is preliminary data.</text>
</comment>
<evidence type="ECO:0000313" key="2">
    <source>
        <dbReference type="EMBL" id="OSY51820.1"/>
    </source>
</evidence>
<sequence length="79" mass="8482">MMEDMTKPDQPGAHLTVEDIARRLTQIRDARDDGEAAHQLTDGLHLDVLATIAAGAPDAPLLAAAALGTEAIDFDRWYA</sequence>
<reference evidence="2 3" key="2">
    <citation type="submission" date="2016-09" db="EMBL/GenBank/DDBJ databases">
        <title>Streptomyces fradiae DSM40063, a candidate organism with high potential of specific P450 cytochromes.</title>
        <authorList>
            <person name="Grumaz C."/>
            <person name="Vainshtein Y."/>
            <person name="Kirstahler P."/>
            <person name="Sohn K."/>
        </authorList>
    </citation>
    <scope>NUCLEOTIDE SEQUENCE [LARGE SCALE GENOMIC DNA]</scope>
    <source>
        <strain evidence="2 3">DSM 40063</strain>
    </source>
</reference>
<dbReference type="EMBL" id="MIFZ01000217">
    <property type="protein sequence ID" value="OSY51820.1"/>
    <property type="molecule type" value="Genomic_DNA"/>
</dbReference>
<reference evidence="1 4" key="1">
    <citation type="submission" date="2013-05" db="EMBL/GenBank/DDBJ databases">
        <title>Genome Sequence of Streptomyces fradiae.</title>
        <authorList>
            <person name="Kirby R."/>
        </authorList>
    </citation>
    <scope>NUCLEOTIDE SEQUENCE [LARGE SCALE GENOMIC DNA]</scope>
    <source>
        <strain evidence="1 4">ATCC 10745</strain>
    </source>
</reference>
<dbReference type="Proteomes" id="UP000731519">
    <property type="component" value="Unassembled WGS sequence"/>
</dbReference>
<accession>A0A1Y2NWX2</accession>
<organism evidence="2 3">
    <name type="scientific">Streptomyces fradiae ATCC 10745 = DSM 40063</name>
    <dbReference type="NCBI Taxonomy" id="1319510"/>
    <lineage>
        <taxon>Bacteria</taxon>
        <taxon>Bacillati</taxon>
        <taxon>Actinomycetota</taxon>
        <taxon>Actinomycetes</taxon>
        <taxon>Kitasatosporales</taxon>
        <taxon>Streptomycetaceae</taxon>
        <taxon>Streptomyces</taxon>
    </lineage>
</organism>
<keyword evidence="4" id="KW-1185">Reference proteome</keyword>
<evidence type="ECO:0000313" key="4">
    <source>
        <dbReference type="Proteomes" id="UP000731519"/>
    </source>
</evidence>
<evidence type="ECO:0000313" key="3">
    <source>
        <dbReference type="Proteomes" id="UP000194318"/>
    </source>
</evidence>
<proteinExistence type="predicted"/>